<dbReference type="InterPro" id="IPR011032">
    <property type="entry name" value="GroES-like_sf"/>
</dbReference>
<evidence type="ECO:0000256" key="1">
    <source>
        <dbReference type="ARBA" id="ARBA00008072"/>
    </source>
</evidence>
<accession>A0ABR1HJV5</accession>
<dbReference type="InterPro" id="IPR020843">
    <property type="entry name" value="ER"/>
</dbReference>
<dbReference type="Pfam" id="PF08240">
    <property type="entry name" value="ADH_N"/>
    <property type="match status" value="1"/>
</dbReference>
<reference evidence="4 5" key="1">
    <citation type="journal article" date="2025" name="Microbiol. Resour. Announc.">
        <title>Draft genome sequences for Neonectria magnoliae and Neonectria punicea, canker pathogens of Liriodendron tulipifera and Acer saccharum in West Virginia.</title>
        <authorList>
            <person name="Petronek H.M."/>
            <person name="Kasson M.T."/>
            <person name="Metheny A.M."/>
            <person name="Stauder C.M."/>
            <person name="Lovett B."/>
            <person name="Lynch S.C."/>
            <person name="Garnas J.R."/>
            <person name="Kasson L.R."/>
            <person name="Stajich J.E."/>
        </authorList>
    </citation>
    <scope>NUCLEOTIDE SEQUENCE [LARGE SCALE GENOMIC DNA]</scope>
    <source>
        <strain evidence="4 5">NRRL 64653</strain>
    </source>
</reference>
<sequence>MSSYKAAYLRGPDKSPVAVLSAPAYKPGPNELLIRIRAVAVNLVDAFKQVAGKMMLEWLEYPLILGSDVAGEVIETGSGVSRFQKGDRVVALALGMDRRGKRPEEGAFQEVVVARDFLTAKIPQNVGFADAVVLPLGACTAACGLFQKDQLALDPLHAKKERVHTGKTVLIWGASTSVGNNAVQLAVGAGYHVIATASPKNWDVVRRLGAAEVFDYRSLTAAQDIVAAFEGRQCVGALTIGQGSLGSCIDIVKQIPCATQFVAQASIDMPGPFPTTALARLPFVVRFLWGKLAMQYKVWRSGVGCKFIFGSDLVEWDAKDGMVFRFLEDALREGEYVTMPEAMIVGNGLDRIQEGLDVIREGVSSKKVVVTLE</sequence>
<proteinExistence type="inferred from homology"/>
<feature type="domain" description="Enoyl reductase (ER)" evidence="3">
    <location>
        <begin position="18"/>
        <end position="370"/>
    </location>
</feature>
<dbReference type="Gene3D" id="3.90.180.10">
    <property type="entry name" value="Medium-chain alcohol dehydrogenases, catalytic domain"/>
    <property type="match status" value="1"/>
</dbReference>
<name>A0ABR1HJV5_9HYPO</name>
<dbReference type="PANTHER" id="PTHR45348:SF2">
    <property type="entry name" value="ZINC-TYPE ALCOHOL DEHYDROGENASE-LIKE PROTEIN C2E1P3.01"/>
    <property type="match status" value="1"/>
</dbReference>
<evidence type="ECO:0000313" key="4">
    <source>
        <dbReference type="EMBL" id="KAK7421082.1"/>
    </source>
</evidence>
<dbReference type="SUPFAM" id="SSF50129">
    <property type="entry name" value="GroES-like"/>
    <property type="match status" value="1"/>
</dbReference>
<dbReference type="CDD" id="cd08249">
    <property type="entry name" value="enoyl_reductase_like"/>
    <property type="match status" value="1"/>
</dbReference>
<evidence type="ECO:0000313" key="5">
    <source>
        <dbReference type="Proteomes" id="UP001498476"/>
    </source>
</evidence>
<dbReference type="InterPro" id="IPR036291">
    <property type="entry name" value="NAD(P)-bd_dom_sf"/>
</dbReference>
<keyword evidence="5" id="KW-1185">Reference proteome</keyword>
<dbReference type="Gene3D" id="3.40.50.720">
    <property type="entry name" value="NAD(P)-binding Rossmann-like Domain"/>
    <property type="match status" value="1"/>
</dbReference>
<protein>
    <recommendedName>
        <fullName evidence="3">Enoyl reductase (ER) domain-containing protein</fullName>
    </recommendedName>
</protein>
<dbReference type="SMART" id="SM00829">
    <property type="entry name" value="PKS_ER"/>
    <property type="match status" value="1"/>
</dbReference>
<dbReference type="PANTHER" id="PTHR45348">
    <property type="entry name" value="HYPOTHETICAL OXIDOREDUCTASE (EUROFUNG)"/>
    <property type="match status" value="1"/>
</dbReference>
<dbReference type="InterPro" id="IPR013154">
    <property type="entry name" value="ADH-like_N"/>
</dbReference>
<gene>
    <name evidence="4" type="ORF">QQX98_002440</name>
</gene>
<evidence type="ECO:0000256" key="2">
    <source>
        <dbReference type="ARBA" id="ARBA00023002"/>
    </source>
</evidence>
<dbReference type="Proteomes" id="UP001498476">
    <property type="component" value="Unassembled WGS sequence"/>
</dbReference>
<organism evidence="4 5">
    <name type="scientific">Neonectria punicea</name>
    <dbReference type="NCBI Taxonomy" id="979145"/>
    <lineage>
        <taxon>Eukaryota</taxon>
        <taxon>Fungi</taxon>
        <taxon>Dikarya</taxon>
        <taxon>Ascomycota</taxon>
        <taxon>Pezizomycotina</taxon>
        <taxon>Sordariomycetes</taxon>
        <taxon>Hypocreomycetidae</taxon>
        <taxon>Hypocreales</taxon>
        <taxon>Nectriaceae</taxon>
        <taxon>Neonectria</taxon>
    </lineage>
</organism>
<keyword evidence="2" id="KW-0560">Oxidoreductase</keyword>
<dbReference type="InterPro" id="IPR047122">
    <property type="entry name" value="Trans-enoyl_RdTase-like"/>
</dbReference>
<comment type="caution">
    <text evidence="4">The sequence shown here is derived from an EMBL/GenBank/DDBJ whole genome shotgun (WGS) entry which is preliminary data.</text>
</comment>
<dbReference type="EMBL" id="JAZAVJ010000025">
    <property type="protein sequence ID" value="KAK7421082.1"/>
    <property type="molecule type" value="Genomic_DNA"/>
</dbReference>
<dbReference type="SUPFAM" id="SSF51735">
    <property type="entry name" value="NAD(P)-binding Rossmann-fold domains"/>
    <property type="match status" value="1"/>
</dbReference>
<comment type="similarity">
    <text evidence="1">Belongs to the zinc-containing alcohol dehydrogenase family.</text>
</comment>
<evidence type="ECO:0000259" key="3">
    <source>
        <dbReference type="SMART" id="SM00829"/>
    </source>
</evidence>